<comment type="catalytic activity">
    <reaction evidence="7 8">
        <text>(2S,6S)-2,6-diaminopimelate = meso-2,6-diaminopimelate</text>
        <dbReference type="Rhea" id="RHEA:15393"/>
        <dbReference type="ChEBI" id="CHEBI:57609"/>
        <dbReference type="ChEBI" id="CHEBI:57791"/>
        <dbReference type="EC" id="5.1.1.7"/>
    </reaction>
</comment>
<feature type="binding site" evidence="8">
    <location>
        <position position="158"/>
    </location>
    <ligand>
        <name>substrate</name>
    </ligand>
</feature>
<dbReference type="InterPro" id="IPR001653">
    <property type="entry name" value="DAP_epimerase_DapF"/>
</dbReference>
<dbReference type="HAMAP" id="MF_00197">
    <property type="entry name" value="DAP_epimerase"/>
    <property type="match status" value="1"/>
</dbReference>
<evidence type="ECO:0000256" key="7">
    <source>
        <dbReference type="ARBA" id="ARBA00051712"/>
    </source>
</evidence>
<keyword evidence="5 8" id="KW-0457">Lysine biosynthesis</keyword>
<dbReference type="AlphaFoldDB" id="A0A388TB03"/>
<keyword evidence="8" id="KW-0963">Cytoplasm</keyword>
<feature type="site" description="Could be important to modulate the pK values of the two catalytic cysteine residues" evidence="8">
    <location>
        <position position="209"/>
    </location>
</feature>
<dbReference type="SUPFAM" id="SSF54506">
    <property type="entry name" value="Diaminopimelate epimerase-like"/>
    <property type="match status" value="2"/>
</dbReference>
<feature type="binding site" evidence="8">
    <location>
        <begin position="74"/>
        <end position="75"/>
    </location>
    <ligand>
        <name>substrate</name>
    </ligand>
</feature>
<dbReference type="GO" id="GO:0005829">
    <property type="term" value="C:cytosol"/>
    <property type="evidence" value="ECO:0007669"/>
    <property type="project" value="TreeGrafter"/>
</dbReference>
<feature type="site" description="Could be important to modulate the pK values of the two catalytic cysteine residues" evidence="8">
    <location>
        <position position="160"/>
    </location>
</feature>
<evidence type="ECO:0000256" key="9">
    <source>
        <dbReference type="PROSITE-ProRule" id="PRU10125"/>
    </source>
</evidence>
<evidence type="ECO:0000256" key="5">
    <source>
        <dbReference type="ARBA" id="ARBA00023154"/>
    </source>
</evidence>
<evidence type="ECO:0000256" key="2">
    <source>
        <dbReference type="ARBA" id="ARBA00010219"/>
    </source>
</evidence>
<comment type="pathway">
    <text evidence="1 8">Amino-acid biosynthesis; L-lysine biosynthesis via DAP pathway; DL-2,6-diaminopimelate from LL-2,6-diaminopimelate: step 1/1.</text>
</comment>
<keyword evidence="6 8" id="KW-0413">Isomerase</keyword>
<feature type="binding site" evidence="8">
    <location>
        <position position="191"/>
    </location>
    <ligand>
        <name>substrate</name>
    </ligand>
</feature>
<feature type="binding site" evidence="8">
    <location>
        <begin position="219"/>
        <end position="220"/>
    </location>
    <ligand>
        <name>substrate</name>
    </ligand>
</feature>
<proteinExistence type="inferred from homology"/>
<dbReference type="InterPro" id="IPR018510">
    <property type="entry name" value="DAP_epimerase_AS"/>
</dbReference>
<feature type="active site" description="Proton acceptor" evidence="8">
    <location>
        <position position="218"/>
    </location>
</feature>
<evidence type="ECO:0000256" key="1">
    <source>
        <dbReference type="ARBA" id="ARBA00005196"/>
    </source>
</evidence>
<dbReference type="PROSITE" id="PS01326">
    <property type="entry name" value="DAP_EPIMERASE"/>
    <property type="match status" value="1"/>
</dbReference>
<evidence type="ECO:0000256" key="3">
    <source>
        <dbReference type="ARBA" id="ARBA00013080"/>
    </source>
</evidence>
<dbReference type="EC" id="5.1.1.7" evidence="3 8"/>
<dbReference type="GO" id="GO:0009089">
    <property type="term" value="P:lysine biosynthetic process via diaminopimelate"/>
    <property type="evidence" value="ECO:0007669"/>
    <property type="project" value="UniProtKB-UniRule"/>
</dbReference>
<comment type="subunit">
    <text evidence="8">Homodimer.</text>
</comment>
<keyword evidence="11" id="KW-1185">Reference proteome</keyword>
<dbReference type="Pfam" id="PF01678">
    <property type="entry name" value="DAP_epimerase"/>
    <property type="match status" value="2"/>
</dbReference>
<keyword evidence="4 8" id="KW-0028">Amino-acid biosynthesis</keyword>
<dbReference type="Proteomes" id="UP000269352">
    <property type="component" value="Unassembled WGS sequence"/>
</dbReference>
<dbReference type="GO" id="GO:0008837">
    <property type="term" value="F:diaminopimelate epimerase activity"/>
    <property type="evidence" value="ECO:0007669"/>
    <property type="project" value="UniProtKB-UniRule"/>
</dbReference>
<feature type="binding site" evidence="8">
    <location>
        <position position="64"/>
    </location>
    <ligand>
        <name>substrate</name>
    </ligand>
</feature>
<reference evidence="10 11" key="1">
    <citation type="journal article" date="2019" name="ISME J.">
        <title>Genome analyses of uncultured TG2/ZB3 bacteria in 'Margulisbacteria' specifically attached to ectosymbiotic spirochetes of protists in the termite gut.</title>
        <authorList>
            <person name="Utami Y.D."/>
            <person name="Kuwahara H."/>
            <person name="Igai K."/>
            <person name="Murakami T."/>
            <person name="Sugaya K."/>
            <person name="Morikawa T."/>
            <person name="Nagura Y."/>
            <person name="Yuki M."/>
            <person name="Deevong P."/>
            <person name="Inoue T."/>
            <person name="Kihara K."/>
            <person name="Lo N."/>
            <person name="Yamada A."/>
            <person name="Ohkuma M."/>
            <person name="Hongoh Y."/>
        </authorList>
    </citation>
    <scope>NUCLEOTIDE SEQUENCE [LARGE SCALE GENOMIC DNA]</scope>
    <source>
        <strain evidence="10">NkOx7-01</strain>
    </source>
</reference>
<evidence type="ECO:0000256" key="8">
    <source>
        <dbReference type="HAMAP-Rule" id="MF_00197"/>
    </source>
</evidence>
<comment type="subcellular location">
    <subcellularLocation>
        <location evidence="8">Cytoplasm</location>
    </subcellularLocation>
</comment>
<comment type="function">
    <text evidence="8">Catalyzes the stereoinversion of LL-2,6-diaminopimelate (L,L-DAP) to meso-diaminopimelate (meso-DAP), a precursor of L-lysine and an essential component of the bacterial peptidoglycan.</text>
</comment>
<organism evidence="10 11">
    <name type="scientific">Termititenax aidoneus</name>
    <dbReference type="NCBI Taxonomy" id="2218524"/>
    <lineage>
        <taxon>Bacteria</taxon>
        <taxon>Bacillati</taxon>
        <taxon>Candidatus Margulisiibacteriota</taxon>
        <taxon>Candidatus Termititenacia</taxon>
        <taxon>Candidatus Termititenacales</taxon>
        <taxon>Candidatus Termititenacaceae</taxon>
        <taxon>Candidatus Termititenax</taxon>
    </lineage>
</organism>
<dbReference type="Gene3D" id="3.10.310.10">
    <property type="entry name" value="Diaminopimelate Epimerase, Chain A, domain 1"/>
    <property type="match status" value="2"/>
</dbReference>
<accession>A0A388TB03</accession>
<feature type="binding site" evidence="8">
    <location>
        <position position="11"/>
    </location>
    <ligand>
        <name>substrate</name>
    </ligand>
</feature>
<dbReference type="PANTHER" id="PTHR31689:SF0">
    <property type="entry name" value="DIAMINOPIMELATE EPIMERASE"/>
    <property type="match status" value="1"/>
</dbReference>
<evidence type="ECO:0000313" key="10">
    <source>
        <dbReference type="EMBL" id="GBR72898.1"/>
    </source>
</evidence>
<dbReference type="UniPathway" id="UPA00034">
    <property type="reaction ID" value="UER00025"/>
</dbReference>
<comment type="caution">
    <text evidence="10">The sequence shown here is derived from an EMBL/GenBank/DDBJ whole genome shotgun (WGS) entry which is preliminary data.</text>
</comment>
<feature type="active site" description="Proton donor" evidence="8">
    <location>
        <position position="73"/>
    </location>
</feature>
<sequence length="275" mass="29720">MNFVKLEGLGNDFILFDALKDDLSAINFHELAPKLCNRHFGIGADGLLIVRKSEKADFYMQVINADGSEPQMCGNGIRCFARYVYENYAKKSVISVETLAGIMLPVLDPKNNIIEVDMGEPILEPARVPVKFSGEKMLNAPVPVLDQTFAITAVSMGNPHGVIFVADVSAVNVPVYGAALETHEIFPEKANIEFCQILSRGEIKMRVWERGAGETLACGTGACAAAVAGVLTGRLDRDVTVQLAGGILKISWDADDNRVSMSGPAFQVFKGEVVL</sequence>
<dbReference type="PANTHER" id="PTHR31689">
    <property type="entry name" value="DIAMINOPIMELATE EPIMERASE, CHLOROPLASTIC"/>
    <property type="match status" value="1"/>
</dbReference>
<gene>
    <name evidence="8 10" type="primary">dapF</name>
    <name evidence="10" type="ORF">NO1_0355</name>
</gene>
<comment type="similarity">
    <text evidence="2 8">Belongs to the diaminopimelate epimerase family.</text>
</comment>
<comment type="caution">
    <text evidence="8">Lacks conserved residue(s) required for the propagation of feature annotation.</text>
</comment>
<evidence type="ECO:0000313" key="11">
    <source>
        <dbReference type="Proteomes" id="UP000269352"/>
    </source>
</evidence>
<name>A0A388TB03_TERA1</name>
<feature type="active site" evidence="9">
    <location>
        <position position="73"/>
    </location>
</feature>
<evidence type="ECO:0000256" key="6">
    <source>
        <dbReference type="ARBA" id="ARBA00023235"/>
    </source>
</evidence>
<protein>
    <recommendedName>
        <fullName evidence="3 8">Diaminopimelate epimerase</fullName>
        <shortName evidence="8">DAP epimerase</shortName>
        <ecNumber evidence="3 8">5.1.1.7</ecNumber>
    </recommendedName>
    <alternativeName>
        <fullName evidence="8">PLP-independent amino acid racemase</fullName>
    </alternativeName>
</protein>
<dbReference type="NCBIfam" id="TIGR00652">
    <property type="entry name" value="DapF"/>
    <property type="match status" value="1"/>
</dbReference>
<evidence type="ECO:0000256" key="4">
    <source>
        <dbReference type="ARBA" id="ARBA00022605"/>
    </source>
</evidence>
<feature type="binding site" evidence="8">
    <location>
        <begin position="209"/>
        <end position="210"/>
    </location>
    <ligand>
        <name>substrate</name>
    </ligand>
</feature>
<dbReference type="EMBL" id="BGZN01000003">
    <property type="protein sequence ID" value="GBR72898.1"/>
    <property type="molecule type" value="Genomic_DNA"/>
</dbReference>